<evidence type="ECO:0000313" key="2">
    <source>
        <dbReference type="Proteomes" id="UP000190188"/>
    </source>
</evidence>
<keyword evidence="2" id="KW-1185">Reference proteome</keyword>
<proteinExistence type="predicted"/>
<dbReference type="EMBL" id="MSZX01000002">
    <property type="protein sequence ID" value="OPA80591.1"/>
    <property type="molecule type" value="Genomic_DNA"/>
</dbReference>
<dbReference type="AlphaFoldDB" id="A0A1T2XL45"/>
<gene>
    <name evidence="1" type="ORF">BVG16_07690</name>
</gene>
<name>A0A1T2XL45_9BACL</name>
<organism evidence="1 2">
    <name type="scientific">Paenibacillus selenitireducens</name>
    <dbReference type="NCBI Taxonomy" id="1324314"/>
    <lineage>
        <taxon>Bacteria</taxon>
        <taxon>Bacillati</taxon>
        <taxon>Bacillota</taxon>
        <taxon>Bacilli</taxon>
        <taxon>Bacillales</taxon>
        <taxon>Paenibacillaceae</taxon>
        <taxon>Paenibacillus</taxon>
    </lineage>
</organism>
<sequence>MAIKEQWFKKAKDRGPIETVFYVDQDNLEVGFLEVGIGCNCCFRVTRSDIPLDMLELYFEQFAKLKCHYSQKFKL</sequence>
<dbReference type="Proteomes" id="UP000190188">
    <property type="component" value="Unassembled WGS sequence"/>
</dbReference>
<reference evidence="1 2" key="1">
    <citation type="submission" date="2017-01" db="EMBL/GenBank/DDBJ databases">
        <title>Genome analysis of Paenibacillus selenitrireducens ES3-24.</title>
        <authorList>
            <person name="Xu D."/>
            <person name="Yao R."/>
            <person name="Zheng S."/>
        </authorList>
    </citation>
    <scope>NUCLEOTIDE SEQUENCE [LARGE SCALE GENOMIC DNA]</scope>
    <source>
        <strain evidence="1 2">ES3-24</strain>
    </source>
</reference>
<comment type="caution">
    <text evidence="1">The sequence shown here is derived from an EMBL/GenBank/DDBJ whole genome shotgun (WGS) entry which is preliminary data.</text>
</comment>
<dbReference type="RefSeq" id="WP_078497933.1">
    <property type="nucleotide sequence ID" value="NZ_MSZX01000002.1"/>
</dbReference>
<dbReference type="OrthoDB" id="501284at2"/>
<evidence type="ECO:0000313" key="1">
    <source>
        <dbReference type="EMBL" id="OPA80591.1"/>
    </source>
</evidence>
<accession>A0A1T2XL45</accession>
<protein>
    <submittedName>
        <fullName evidence="1">Uncharacterized protein</fullName>
    </submittedName>
</protein>